<reference evidence="2" key="1">
    <citation type="submission" date="2020-11" db="EMBL/GenBank/DDBJ databases">
        <authorList>
            <person name="Tran Van P."/>
        </authorList>
    </citation>
    <scope>NUCLEOTIDE SEQUENCE</scope>
</reference>
<evidence type="ECO:0000256" key="1">
    <source>
        <dbReference type="SAM" id="MobiDB-lite"/>
    </source>
</evidence>
<feature type="region of interest" description="Disordered" evidence="1">
    <location>
        <begin position="1"/>
        <end position="20"/>
    </location>
</feature>
<evidence type="ECO:0000313" key="2">
    <source>
        <dbReference type="EMBL" id="CAD7403182.1"/>
    </source>
</evidence>
<feature type="compositionally biased region" description="Polar residues" evidence="1">
    <location>
        <begin position="1"/>
        <end position="11"/>
    </location>
</feature>
<feature type="region of interest" description="Disordered" evidence="1">
    <location>
        <begin position="84"/>
        <end position="110"/>
    </location>
</feature>
<accession>A0A7R9CVD3</accession>
<organism evidence="2">
    <name type="scientific">Timema poppense</name>
    <name type="common">Walking stick</name>
    <dbReference type="NCBI Taxonomy" id="170557"/>
    <lineage>
        <taxon>Eukaryota</taxon>
        <taxon>Metazoa</taxon>
        <taxon>Ecdysozoa</taxon>
        <taxon>Arthropoda</taxon>
        <taxon>Hexapoda</taxon>
        <taxon>Insecta</taxon>
        <taxon>Pterygota</taxon>
        <taxon>Neoptera</taxon>
        <taxon>Polyneoptera</taxon>
        <taxon>Phasmatodea</taxon>
        <taxon>Timematodea</taxon>
        <taxon>Timematoidea</taxon>
        <taxon>Timematidae</taxon>
        <taxon>Timema</taxon>
    </lineage>
</organism>
<sequence>MASAQSSSVGSTLMGPMRGRSSSTLKGVVTYLHQVFKQSAGQSMILMPSFLPAAPNFNVSEEKNRTITSTEAINILLRETCRAADDQKPRSKYPRYKRLPSSKYSSAPAV</sequence>
<protein>
    <submittedName>
        <fullName evidence="2">Uncharacterized protein</fullName>
    </submittedName>
</protein>
<dbReference type="AlphaFoldDB" id="A0A7R9CVD3"/>
<dbReference type="EMBL" id="OD001792">
    <property type="protein sequence ID" value="CAD7403182.1"/>
    <property type="molecule type" value="Genomic_DNA"/>
</dbReference>
<feature type="compositionally biased region" description="Basic residues" evidence="1">
    <location>
        <begin position="90"/>
        <end position="100"/>
    </location>
</feature>
<name>A0A7R9CVD3_TIMPO</name>
<proteinExistence type="predicted"/>
<gene>
    <name evidence="2" type="ORF">TPSB3V08_LOCUS3930</name>
</gene>